<dbReference type="Proteomes" id="UP001454036">
    <property type="component" value="Unassembled WGS sequence"/>
</dbReference>
<keyword evidence="2" id="KW-1185">Reference proteome</keyword>
<organism evidence="1 2">
    <name type="scientific">Lithospermum erythrorhizon</name>
    <name type="common">Purple gromwell</name>
    <name type="synonym">Lithospermum officinale var. erythrorhizon</name>
    <dbReference type="NCBI Taxonomy" id="34254"/>
    <lineage>
        <taxon>Eukaryota</taxon>
        <taxon>Viridiplantae</taxon>
        <taxon>Streptophyta</taxon>
        <taxon>Embryophyta</taxon>
        <taxon>Tracheophyta</taxon>
        <taxon>Spermatophyta</taxon>
        <taxon>Magnoliopsida</taxon>
        <taxon>eudicotyledons</taxon>
        <taxon>Gunneridae</taxon>
        <taxon>Pentapetalae</taxon>
        <taxon>asterids</taxon>
        <taxon>lamiids</taxon>
        <taxon>Boraginales</taxon>
        <taxon>Boraginaceae</taxon>
        <taxon>Boraginoideae</taxon>
        <taxon>Lithospermeae</taxon>
        <taxon>Lithospermum</taxon>
    </lineage>
</organism>
<evidence type="ECO:0000313" key="2">
    <source>
        <dbReference type="Proteomes" id="UP001454036"/>
    </source>
</evidence>
<evidence type="ECO:0000313" key="1">
    <source>
        <dbReference type="EMBL" id="GAA0146560.1"/>
    </source>
</evidence>
<gene>
    <name evidence="1" type="ORF">LIER_42913</name>
</gene>
<sequence>MHVGPGPSVQPTRSKRIQTYAAHVVSISSAISLLTSSLTCVSPGQALGLVELGQIRFDTSARIRSTFDWLTSFLRQLGLRSLLHQLAMMWLASLVDFSV</sequence>
<reference evidence="1 2" key="1">
    <citation type="submission" date="2024-01" db="EMBL/GenBank/DDBJ databases">
        <title>The complete chloroplast genome sequence of Lithospermum erythrorhizon: insights into the phylogenetic relationship among Boraginaceae species and the maternal lineages of purple gromwells.</title>
        <authorList>
            <person name="Okada T."/>
            <person name="Watanabe K."/>
        </authorList>
    </citation>
    <scope>NUCLEOTIDE SEQUENCE [LARGE SCALE GENOMIC DNA]</scope>
</reference>
<dbReference type="EMBL" id="BAABME010031647">
    <property type="protein sequence ID" value="GAA0146560.1"/>
    <property type="molecule type" value="Genomic_DNA"/>
</dbReference>
<proteinExistence type="predicted"/>
<name>A0AAV3P4Q7_LITER</name>
<comment type="caution">
    <text evidence="1">The sequence shown here is derived from an EMBL/GenBank/DDBJ whole genome shotgun (WGS) entry which is preliminary data.</text>
</comment>
<accession>A0AAV3P4Q7</accession>
<protein>
    <submittedName>
        <fullName evidence="1">Uncharacterized protein</fullName>
    </submittedName>
</protein>
<dbReference type="AlphaFoldDB" id="A0AAV3P4Q7"/>